<comment type="caution">
    <text evidence="9">The sequence shown here is derived from an EMBL/GenBank/DDBJ whole genome shotgun (WGS) entry which is preliminary data.</text>
</comment>
<feature type="region of interest" description="Disordered" evidence="7">
    <location>
        <begin position="258"/>
        <end position="282"/>
    </location>
</feature>
<dbReference type="FunFam" id="3.90.79.10:FF:000036">
    <property type="entry name" value="Nudix hydrolase 11"/>
    <property type="match status" value="1"/>
</dbReference>
<dbReference type="PANTHER" id="PTHR12992:SF24">
    <property type="entry name" value="PEROXISOMAL COENZYME A DIPHOSPHATASE NUDT7"/>
    <property type="match status" value="1"/>
</dbReference>
<dbReference type="SUPFAM" id="SSF55811">
    <property type="entry name" value="Nudix"/>
    <property type="match status" value="1"/>
</dbReference>
<dbReference type="PROSITE" id="PS51462">
    <property type="entry name" value="NUDIX"/>
    <property type="match status" value="1"/>
</dbReference>
<organism evidence="9 10">
    <name type="scientific">Jimgerdemannia flammicorona</name>
    <dbReference type="NCBI Taxonomy" id="994334"/>
    <lineage>
        <taxon>Eukaryota</taxon>
        <taxon>Fungi</taxon>
        <taxon>Fungi incertae sedis</taxon>
        <taxon>Mucoromycota</taxon>
        <taxon>Mucoromycotina</taxon>
        <taxon>Endogonomycetes</taxon>
        <taxon>Endogonales</taxon>
        <taxon>Endogonaceae</taxon>
        <taxon>Jimgerdemannia</taxon>
    </lineage>
</organism>
<dbReference type="GO" id="GO:0034654">
    <property type="term" value="P:nucleobase-containing compound biosynthetic process"/>
    <property type="evidence" value="ECO:0007669"/>
    <property type="project" value="UniProtKB-ARBA"/>
</dbReference>
<comment type="cofactor">
    <cofactor evidence="1">
        <name>Mn(2+)</name>
        <dbReference type="ChEBI" id="CHEBI:29035"/>
    </cofactor>
</comment>
<evidence type="ECO:0000256" key="2">
    <source>
        <dbReference type="ARBA" id="ARBA00001946"/>
    </source>
</evidence>
<dbReference type="Gene3D" id="3.90.79.10">
    <property type="entry name" value="Nucleoside Triphosphate Pyrophosphohydrolase"/>
    <property type="match status" value="1"/>
</dbReference>
<sequence length="282" mass="30608">MAPPSQRSQNVIHRFKNYIPTPDTYPDTRRAAVLLPLFFNDDGELEVILTVRSMNLNSHPGEVALPGGKADEEDKDLVDTAFREAREEIGLPPTSHTYLTTLQPFMSKSLLIVTPIVSLLKPSSVPFQPIPQPTEVHAVFTAPLERFISSRNYIPSDGTIKGSIFRHHCFNPPHHHPPKSEGYSVTGLTAHILVHAVKVGFGFIPPTGSAAADPEPGVVCQVMEHPTGSPFENAPPGSWMDEMVAHLIADNMFAGQEGAKQGGATQPMAVEGMESGTGFSRM</sequence>
<dbReference type="Proteomes" id="UP000274822">
    <property type="component" value="Unassembled WGS sequence"/>
</dbReference>
<dbReference type="GO" id="GO:0010945">
    <property type="term" value="F:coenzyme A diphosphatase activity"/>
    <property type="evidence" value="ECO:0007669"/>
    <property type="project" value="InterPro"/>
</dbReference>
<dbReference type="GO" id="GO:0015938">
    <property type="term" value="P:coenzyme A catabolic process"/>
    <property type="evidence" value="ECO:0007669"/>
    <property type="project" value="TreeGrafter"/>
</dbReference>
<dbReference type="GO" id="GO:0008893">
    <property type="term" value="F:guanosine-3',5'-bis(diphosphate) 3'-diphosphatase activity"/>
    <property type="evidence" value="ECO:0007669"/>
    <property type="project" value="UniProtKB-ARBA"/>
</dbReference>
<dbReference type="EMBL" id="RBNJ01020659">
    <property type="protein sequence ID" value="RUS21257.1"/>
    <property type="molecule type" value="Genomic_DNA"/>
</dbReference>
<gene>
    <name evidence="9" type="ORF">BC938DRAFT_475448</name>
</gene>
<proteinExistence type="predicted"/>
<evidence type="ECO:0000256" key="1">
    <source>
        <dbReference type="ARBA" id="ARBA00001936"/>
    </source>
</evidence>
<keyword evidence="5" id="KW-0460">Magnesium</keyword>
<evidence type="ECO:0000256" key="7">
    <source>
        <dbReference type="SAM" id="MobiDB-lite"/>
    </source>
</evidence>
<keyword evidence="3" id="KW-0479">Metal-binding</keyword>
<dbReference type="CDD" id="cd03426">
    <property type="entry name" value="NUDIX_CoAse_Nudt7"/>
    <property type="match status" value="1"/>
</dbReference>
<evidence type="ECO:0000256" key="4">
    <source>
        <dbReference type="ARBA" id="ARBA00022801"/>
    </source>
</evidence>
<name>A0A433PUS5_9FUNG</name>
<keyword evidence="6" id="KW-0464">Manganese</keyword>
<keyword evidence="10" id="KW-1185">Reference proteome</keyword>
<dbReference type="Pfam" id="PF00293">
    <property type="entry name" value="NUDIX"/>
    <property type="match status" value="1"/>
</dbReference>
<evidence type="ECO:0000256" key="6">
    <source>
        <dbReference type="ARBA" id="ARBA00023211"/>
    </source>
</evidence>
<reference evidence="9 10" key="1">
    <citation type="journal article" date="2018" name="New Phytol.">
        <title>Phylogenomics of Endogonaceae and evolution of mycorrhizas within Mucoromycota.</title>
        <authorList>
            <person name="Chang Y."/>
            <person name="Desiro A."/>
            <person name="Na H."/>
            <person name="Sandor L."/>
            <person name="Lipzen A."/>
            <person name="Clum A."/>
            <person name="Barry K."/>
            <person name="Grigoriev I.V."/>
            <person name="Martin F.M."/>
            <person name="Stajich J.E."/>
            <person name="Smith M.E."/>
            <person name="Bonito G."/>
            <person name="Spatafora J.W."/>
        </authorList>
    </citation>
    <scope>NUCLEOTIDE SEQUENCE [LARGE SCALE GENOMIC DNA]</scope>
    <source>
        <strain evidence="9 10">AD002</strain>
    </source>
</reference>
<dbReference type="InterPro" id="IPR015797">
    <property type="entry name" value="NUDIX_hydrolase-like_dom_sf"/>
</dbReference>
<evidence type="ECO:0000256" key="5">
    <source>
        <dbReference type="ARBA" id="ARBA00022842"/>
    </source>
</evidence>
<comment type="cofactor">
    <cofactor evidence="2">
        <name>Mg(2+)</name>
        <dbReference type="ChEBI" id="CHEBI:18420"/>
    </cofactor>
</comment>
<protein>
    <submittedName>
        <fullName evidence="9">NUDIX hydrolase domain-like protein</fullName>
    </submittedName>
</protein>
<dbReference type="GO" id="GO:0090407">
    <property type="term" value="P:organophosphate biosynthetic process"/>
    <property type="evidence" value="ECO:0007669"/>
    <property type="project" value="UniProtKB-ARBA"/>
</dbReference>
<feature type="domain" description="Nudix hydrolase" evidence="8">
    <location>
        <begin position="28"/>
        <end position="166"/>
    </location>
</feature>
<evidence type="ECO:0000313" key="9">
    <source>
        <dbReference type="EMBL" id="RUS21257.1"/>
    </source>
</evidence>
<keyword evidence="4 9" id="KW-0378">Hydrolase</keyword>
<dbReference type="InterPro" id="IPR000086">
    <property type="entry name" value="NUDIX_hydrolase_dom"/>
</dbReference>
<dbReference type="AlphaFoldDB" id="A0A433PUS5"/>
<dbReference type="GO" id="GO:0046872">
    <property type="term" value="F:metal ion binding"/>
    <property type="evidence" value="ECO:0007669"/>
    <property type="project" value="UniProtKB-KW"/>
</dbReference>
<evidence type="ECO:0000313" key="10">
    <source>
        <dbReference type="Proteomes" id="UP000274822"/>
    </source>
</evidence>
<dbReference type="InterPro" id="IPR045121">
    <property type="entry name" value="CoAse"/>
</dbReference>
<evidence type="ECO:0000256" key="3">
    <source>
        <dbReference type="ARBA" id="ARBA00022723"/>
    </source>
</evidence>
<accession>A0A433PUS5</accession>
<dbReference type="GO" id="GO:0005737">
    <property type="term" value="C:cytoplasm"/>
    <property type="evidence" value="ECO:0007669"/>
    <property type="project" value="UniProtKB-ARBA"/>
</dbReference>
<evidence type="ECO:0000259" key="8">
    <source>
        <dbReference type="PROSITE" id="PS51462"/>
    </source>
</evidence>
<dbReference type="PANTHER" id="PTHR12992">
    <property type="entry name" value="NUDIX HYDROLASE"/>
    <property type="match status" value="1"/>
</dbReference>